<evidence type="ECO:0000313" key="3">
    <source>
        <dbReference type="EMBL" id="KGF93103.1"/>
    </source>
</evidence>
<name>A0A0A1ZY78_PROMR</name>
<evidence type="ECO:0000259" key="2">
    <source>
        <dbReference type="Pfam" id="PF00149"/>
    </source>
</evidence>
<proteinExistence type="predicted"/>
<dbReference type="SUPFAM" id="SSF56300">
    <property type="entry name" value="Metallo-dependent phosphatases"/>
    <property type="match status" value="1"/>
</dbReference>
<dbReference type="Gene3D" id="3.60.21.10">
    <property type="match status" value="1"/>
</dbReference>
<evidence type="ECO:0000256" key="1">
    <source>
        <dbReference type="SAM" id="Phobius"/>
    </source>
</evidence>
<protein>
    <recommendedName>
        <fullName evidence="2">Calcineurin-like phosphoesterase domain-containing protein</fullName>
    </recommendedName>
</protein>
<evidence type="ECO:0000313" key="4">
    <source>
        <dbReference type="Proteomes" id="UP000030491"/>
    </source>
</evidence>
<feature type="transmembrane region" description="Helical" evidence="1">
    <location>
        <begin position="21"/>
        <end position="39"/>
    </location>
</feature>
<feature type="transmembrane region" description="Helical" evidence="1">
    <location>
        <begin position="341"/>
        <end position="358"/>
    </location>
</feature>
<organism evidence="3 4">
    <name type="scientific">Prochlorococcus marinus str. MIT 9116</name>
    <dbReference type="NCBI Taxonomy" id="167544"/>
    <lineage>
        <taxon>Bacteria</taxon>
        <taxon>Bacillati</taxon>
        <taxon>Cyanobacteriota</taxon>
        <taxon>Cyanophyceae</taxon>
        <taxon>Synechococcales</taxon>
        <taxon>Prochlorococcaceae</taxon>
        <taxon>Prochlorococcus</taxon>
    </lineage>
</organism>
<comment type="caution">
    <text evidence="3">The sequence shown here is derived from an EMBL/GenBank/DDBJ whole genome shotgun (WGS) entry which is preliminary data.</text>
</comment>
<reference evidence="4" key="1">
    <citation type="journal article" date="2014" name="Sci. Data">
        <title>Genomes of diverse isolates of the marine cyanobacterium Prochlorococcus.</title>
        <authorList>
            <person name="Biller S."/>
            <person name="Berube P."/>
            <person name="Thompson J."/>
            <person name="Kelly L."/>
            <person name="Roggensack S."/>
            <person name="Awad L."/>
            <person name="Roache-Johnson K."/>
            <person name="Ding H."/>
            <person name="Giovannoni S.J."/>
            <person name="Moore L.R."/>
            <person name="Chisholm S.W."/>
        </authorList>
    </citation>
    <scope>NUCLEOTIDE SEQUENCE [LARGE SCALE GENOMIC DNA]</scope>
</reference>
<dbReference type="RefSeq" id="WP_032513047.1">
    <property type="nucleotide sequence ID" value="NZ_JNAJ01000004.1"/>
</dbReference>
<feature type="domain" description="Calcineurin-like phosphoesterase" evidence="2">
    <location>
        <begin position="66"/>
        <end position="178"/>
    </location>
</feature>
<accession>A0A0A1ZY78</accession>
<keyword evidence="1" id="KW-1133">Transmembrane helix</keyword>
<keyword evidence="1" id="KW-0812">Transmembrane</keyword>
<dbReference type="AlphaFoldDB" id="A0A0A1ZY78"/>
<gene>
    <name evidence="3" type="ORF">EU93_0278</name>
</gene>
<dbReference type="InterPro" id="IPR004843">
    <property type="entry name" value="Calcineurin-like_PHP"/>
</dbReference>
<dbReference type="InterPro" id="IPR029052">
    <property type="entry name" value="Metallo-depent_PP-like"/>
</dbReference>
<dbReference type="Pfam" id="PF00149">
    <property type="entry name" value="Metallophos"/>
    <property type="match status" value="1"/>
</dbReference>
<dbReference type="Proteomes" id="UP000030491">
    <property type="component" value="Unassembled WGS sequence"/>
</dbReference>
<dbReference type="OrthoDB" id="9809781at2"/>
<dbReference type="EMBL" id="JNAJ01000004">
    <property type="protein sequence ID" value="KGF93103.1"/>
    <property type="molecule type" value="Genomic_DNA"/>
</dbReference>
<keyword evidence="1" id="KW-0472">Membrane</keyword>
<dbReference type="GO" id="GO:0016787">
    <property type="term" value="F:hydrolase activity"/>
    <property type="evidence" value="ECO:0007669"/>
    <property type="project" value="InterPro"/>
</dbReference>
<sequence>MSLIIEKKKLFNPFLNRGKKFLIIFLFLINIHPIISAPIRSNNSEIKSVVLGHLYPIMRHNPKILEILFEKIKILDPDFIFILGDSKLYNKNIINKWRKYFGNKVFFAPGNHEIVNGNLDQFIDNVGYKNTVVETPIVRFLVGNSNAHYSELVSFIEESNNNRIKKPNILLIHHRIWDDTLTSPRPYLHDKSFYLKDIFPTLEKYVSTIFAGNSKHQFFADIGKGISGKQNMNLIYWADRIGNINAYSVGIGQGRPKLGFVEVLSNKENEAIVIPHHIQTEFKDPLPINKLVLHPGSVSPAKIRSNKIAGNIESNYLDLKYKFKTSRFYRHYKKLRKNRKYFLYLFFFLIGAFFSLMTKRIIR</sequence>